<keyword evidence="6" id="KW-1185">Reference proteome</keyword>
<feature type="signal peptide" evidence="3">
    <location>
        <begin position="1"/>
        <end position="20"/>
    </location>
</feature>
<dbReference type="GO" id="GO:1990281">
    <property type="term" value="C:efflux pump complex"/>
    <property type="evidence" value="ECO:0007669"/>
    <property type="project" value="TreeGrafter"/>
</dbReference>
<proteinExistence type="inferred from homology"/>
<comment type="caution">
    <text evidence="5">The sequence shown here is derived from an EMBL/GenBank/DDBJ whole genome shotgun (WGS) entry which is preliminary data.</text>
</comment>
<evidence type="ECO:0000256" key="3">
    <source>
        <dbReference type="SAM" id="SignalP"/>
    </source>
</evidence>
<dbReference type="Gene3D" id="2.40.50.100">
    <property type="match status" value="1"/>
</dbReference>
<dbReference type="EMBL" id="BMLT01000002">
    <property type="protein sequence ID" value="GGO77733.1"/>
    <property type="molecule type" value="Genomic_DNA"/>
</dbReference>
<evidence type="ECO:0000259" key="4">
    <source>
        <dbReference type="Pfam" id="PF25973"/>
    </source>
</evidence>
<name>A0A918DQQ8_9GAMM</name>
<evidence type="ECO:0000256" key="1">
    <source>
        <dbReference type="ARBA" id="ARBA00009477"/>
    </source>
</evidence>
<keyword evidence="3" id="KW-0732">Signal</keyword>
<feature type="coiled-coil region" evidence="2">
    <location>
        <begin position="81"/>
        <end position="115"/>
    </location>
</feature>
<evidence type="ECO:0000256" key="2">
    <source>
        <dbReference type="SAM" id="Coils"/>
    </source>
</evidence>
<dbReference type="PANTHER" id="PTHR30469">
    <property type="entry name" value="MULTIDRUG RESISTANCE PROTEIN MDTA"/>
    <property type="match status" value="1"/>
</dbReference>
<dbReference type="RefSeq" id="WP_188858556.1">
    <property type="nucleotide sequence ID" value="NZ_BMLT01000002.1"/>
</dbReference>
<dbReference type="NCBIfam" id="TIGR01730">
    <property type="entry name" value="RND_mfp"/>
    <property type="match status" value="1"/>
</dbReference>
<keyword evidence="2" id="KW-0175">Coiled coil</keyword>
<dbReference type="InterPro" id="IPR058647">
    <property type="entry name" value="BSH_CzcB-like"/>
</dbReference>
<dbReference type="Proteomes" id="UP000599578">
    <property type="component" value="Unassembled WGS sequence"/>
</dbReference>
<dbReference type="AlphaFoldDB" id="A0A918DQQ8"/>
<sequence length="340" mass="36677">MLYRWIISLWLCLAATVAGAVTVRVAPLESLVKTVELSAPAQVVAEDHSVLSAQIGGLVESMPVRVGDHVSAGQLLVRLECSDYELALQQARASLDSLDARIVLARQQLERVKTLVKQRNVSVELRDQRQSELEQLTAERAGSVLSVEKAGLAVKRCSVNAPFDGIVTERPGSEGSLASSGTPLLRLLRDEALEVEAQVPMEQAGSLQQAAVLAFENNGRRYSLELRTVLPLVDSRTRTRRIRLGFSGEPALAGSSGRLLWQAPQPRLPAALVVRREGQLGLMLYRDGRAEFRPLPGALEGQAAAVDLAPDTLVIIEGQYAVNDGEPVQRQGTATAAAEE</sequence>
<accession>A0A918DQQ8</accession>
<gene>
    <name evidence="5" type="ORF">GCM10011348_07960</name>
</gene>
<reference evidence="5 6" key="1">
    <citation type="journal article" date="2014" name="Int. J. Syst. Evol. Microbiol.">
        <title>Complete genome sequence of Corynebacterium casei LMG S-19264T (=DSM 44701T), isolated from a smear-ripened cheese.</title>
        <authorList>
            <consortium name="US DOE Joint Genome Institute (JGI-PGF)"/>
            <person name="Walter F."/>
            <person name="Albersmeier A."/>
            <person name="Kalinowski J."/>
            <person name="Ruckert C."/>
        </authorList>
    </citation>
    <scope>NUCLEOTIDE SEQUENCE [LARGE SCALE GENOMIC DNA]</scope>
    <source>
        <strain evidence="5 6">CGMCC 1.7286</strain>
    </source>
</reference>
<organism evidence="5 6">
    <name type="scientific">Marinobacterium nitratireducens</name>
    <dbReference type="NCBI Taxonomy" id="518897"/>
    <lineage>
        <taxon>Bacteria</taxon>
        <taxon>Pseudomonadati</taxon>
        <taxon>Pseudomonadota</taxon>
        <taxon>Gammaproteobacteria</taxon>
        <taxon>Oceanospirillales</taxon>
        <taxon>Oceanospirillaceae</taxon>
        <taxon>Marinobacterium</taxon>
    </lineage>
</organism>
<protein>
    <recommendedName>
        <fullName evidence="4">CzcB-like barrel-sandwich hybrid domain-containing protein</fullName>
    </recommendedName>
</protein>
<dbReference type="GO" id="GO:0015562">
    <property type="term" value="F:efflux transmembrane transporter activity"/>
    <property type="evidence" value="ECO:0007669"/>
    <property type="project" value="TreeGrafter"/>
</dbReference>
<evidence type="ECO:0000313" key="5">
    <source>
        <dbReference type="EMBL" id="GGO77733.1"/>
    </source>
</evidence>
<dbReference type="Gene3D" id="2.40.30.170">
    <property type="match status" value="1"/>
</dbReference>
<dbReference type="Pfam" id="PF25973">
    <property type="entry name" value="BSH_CzcB"/>
    <property type="match status" value="1"/>
</dbReference>
<comment type="similarity">
    <text evidence="1">Belongs to the membrane fusion protein (MFP) (TC 8.A.1) family.</text>
</comment>
<evidence type="ECO:0000313" key="6">
    <source>
        <dbReference type="Proteomes" id="UP000599578"/>
    </source>
</evidence>
<dbReference type="InterPro" id="IPR006143">
    <property type="entry name" value="RND_pump_MFP"/>
</dbReference>
<dbReference type="SUPFAM" id="SSF111369">
    <property type="entry name" value="HlyD-like secretion proteins"/>
    <property type="match status" value="1"/>
</dbReference>
<dbReference type="Gene3D" id="1.10.287.470">
    <property type="entry name" value="Helix hairpin bin"/>
    <property type="match status" value="1"/>
</dbReference>
<dbReference type="PANTHER" id="PTHR30469:SF15">
    <property type="entry name" value="HLYD FAMILY OF SECRETION PROTEINS"/>
    <property type="match status" value="1"/>
</dbReference>
<feature type="chain" id="PRO_5037182618" description="CzcB-like barrel-sandwich hybrid domain-containing protein" evidence="3">
    <location>
        <begin position="21"/>
        <end position="340"/>
    </location>
</feature>
<feature type="domain" description="CzcB-like barrel-sandwich hybrid" evidence="4">
    <location>
        <begin position="51"/>
        <end position="180"/>
    </location>
</feature>